<proteinExistence type="predicted"/>
<organism evidence="2">
    <name type="scientific">uncultured Sulfurovum sp</name>
    <dbReference type="NCBI Taxonomy" id="269237"/>
    <lineage>
        <taxon>Bacteria</taxon>
        <taxon>Pseudomonadati</taxon>
        <taxon>Campylobacterota</taxon>
        <taxon>Epsilonproteobacteria</taxon>
        <taxon>Campylobacterales</taxon>
        <taxon>Sulfurovaceae</taxon>
        <taxon>Sulfurovum</taxon>
        <taxon>environmental samples</taxon>
    </lineage>
</organism>
<keyword evidence="1" id="KW-1133">Transmembrane helix</keyword>
<sequence>MRIFLFFTFFIVLLQADGVKPAYVEIVEKGEHRYGVLIKTVVEAKKKPSVELKNIKVCTVKSEATTQVLNTSHIKRYDLECTQTLKGQTIELEGLESQKTDLLLRLEFLDNSSQSALLNVANSTYMVEEAASRIQIVQTYAWLGITHILMGYDHLLFVFLLLLIVKNMPRLLWTISAFTLAHSLTMAGATLGLVSMPQGPVEAIIALSIVFLALEVVNEKKGKSSLTLQSPWIVAFIFGLLHGFGFAGALAEVGVPEEAITLALLFFNIGVELGQLIFVFAVVLVALLLQRFLAVKQMNLMTMVMVYAIGGLASFWMIERVLAF</sequence>
<protein>
    <submittedName>
        <fullName evidence="2">Membrane protein, putative</fullName>
    </submittedName>
</protein>
<dbReference type="AlphaFoldDB" id="A0A6S6TZQ6"/>
<dbReference type="Pfam" id="PF13795">
    <property type="entry name" value="HupE_UreJ_2"/>
    <property type="match status" value="1"/>
</dbReference>
<keyword evidence="1" id="KW-0472">Membrane</keyword>
<feature type="transmembrane region" description="Helical" evidence="1">
    <location>
        <begin position="263"/>
        <end position="288"/>
    </location>
</feature>
<reference evidence="2" key="1">
    <citation type="submission" date="2020-01" db="EMBL/GenBank/DDBJ databases">
        <authorList>
            <person name="Meier V. D."/>
            <person name="Meier V D."/>
        </authorList>
    </citation>
    <scope>NUCLEOTIDE SEQUENCE</scope>
    <source>
        <strain evidence="2">HLG_WM_MAG_03</strain>
    </source>
</reference>
<dbReference type="EMBL" id="CACVAR010000317">
    <property type="protein sequence ID" value="CAA6820696.1"/>
    <property type="molecule type" value="Genomic_DNA"/>
</dbReference>
<name>A0A6S6TZQ6_9BACT</name>
<feature type="transmembrane region" description="Helical" evidence="1">
    <location>
        <begin position="300"/>
        <end position="318"/>
    </location>
</feature>
<feature type="transmembrane region" description="Helical" evidence="1">
    <location>
        <begin position="230"/>
        <end position="251"/>
    </location>
</feature>
<evidence type="ECO:0000256" key="1">
    <source>
        <dbReference type="SAM" id="Phobius"/>
    </source>
</evidence>
<gene>
    <name evidence="2" type="ORF">HELGO_WM21582</name>
</gene>
<keyword evidence="1" id="KW-0812">Transmembrane</keyword>
<evidence type="ECO:0000313" key="2">
    <source>
        <dbReference type="EMBL" id="CAA6820696.1"/>
    </source>
</evidence>
<feature type="transmembrane region" description="Helical" evidence="1">
    <location>
        <begin position="140"/>
        <end position="164"/>
    </location>
</feature>
<accession>A0A6S6TZQ6</accession>
<feature type="transmembrane region" description="Helical" evidence="1">
    <location>
        <begin position="200"/>
        <end position="218"/>
    </location>
</feature>
<feature type="transmembrane region" description="Helical" evidence="1">
    <location>
        <begin position="171"/>
        <end position="194"/>
    </location>
</feature>
<dbReference type="InterPro" id="IPR032809">
    <property type="entry name" value="Put_HupE_UreJ"/>
</dbReference>